<sequence>MFNPDQLWSVYQPVIGRTLAPDTQSDLVARTRALYVDSGFLEPAVTVRPHASSPSIIRITVAEPKISRIEVINSSGRQSRTVQSSFAPLEQRQPMSHVLIDNTVRSVERLQKIDLETELKPLPGGNAEYLVAVTVRPKLGGALTYTSEGDRRLDRHLVLAQLAVANPISHVRKLGVNGLHSLESDAYRVAGANLELGVSRRNSLSFATKVGRAILDSENGSPDTVYRFRQTESEWAHALTPEAEQDTELYTGLVLRDFTQTQAGVRELDEQLRMADIGLRTLVPGTSRAQRADLSSRFGFNDWGARRIGTQAGDSIEPSFYIARADYTLWQGLPAGFSMRVDVEGQYSPDELPSSQRFTIGGSRFARAYEPGEFSGDSGYGGNFELRRGFSGFRWFPSRLTPFVYYGIAVIHKNDTSDRDSAAAAGLGLRVAGDGFAGFVEYGKPLTVGSRYRNEEARLNGRFTLYF</sequence>
<dbReference type="OrthoDB" id="5753546at2"/>
<organism evidence="2 3">
    <name type="scientific">Marinobacter similis</name>
    <dbReference type="NCBI Taxonomy" id="1420916"/>
    <lineage>
        <taxon>Bacteria</taxon>
        <taxon>Pseudomonadati</taxon>
        <taxon>Pseudomonadota</taxon>
        <taxon>Gammaproteobacteria</taxon>
        <taxon>Pseudomonadales</taxon>
        <taxon>Marinobacteraceae</taxon>
        <taxon>Marinobacter</taxon>
    </lineage>
</organism>
<dbReference type="GO" id="GO:0098046">
    <property type="term" value="C:type V protein secretion system complex"/>
    <property type="evidence" value="ECO:0007669"/>
    <property type="project" value="TreeGrafter"/>
</dbReference>
<dbReference type="InterPro" id="IPR051544">
    <property type="entry name" value="TPS_OM_transporter"/>
</dbReference>
<dbReference type="EMBL" id="CP007151">
    <property type="protein sequence ID" value="AHI30218.1"/>
    <property type="molecule type" value="Genomic_DNA"/>
</dbReference>
<dbReference type="GO" id="GO:0046819">
    <property type="term" value="P:protein secretion by the type V secretion system"/>
    <property type="evidence" value="ECO:0007669"/>
    <property type="project" value="TreeGrafter"/>
</dbReference>
<protein>
    <recommendedName>
        <fullName evidence="1">Haemolysin activator HlyB C-terminal domain-containing protein</fullName>
    </recommendedName>
</protein>
<evidence type="ECO:0000313" key="3">
    <source>
        <dbReference type="Proteomes" id="UP000061489"/>
    </source>
</evidence>
<dbReference type="InterPro" id="IPR005565">
    <property type="entry name" value="Hemolysn_activator_HlyB_C"/>
</dbReference>
<evidence type="ECO:0000313" key="2">
    <source>
        <dbReference type="EMBL" id="AHI30218.1"/>
    </source>
</evidence>
<dbReference type="AlphaFoldDB" id="W5YUP9"/>
<dbReference type="Gene3D" id="2.40.160.50">
    <property type="entry name" value="membrane protein fhac: a member of the omp85/tpsb transporter family"/>
    <property type="match status" value="1"/>
</dbReference>
<dbReference type="Proteomes" id="UP000061489">
    <property type="component" value="Chromosome"/>
</dbReference>
<dbReference type="GO" id="GO:0008320">
    <property type="term" value="F:protein transmembrane transporter activity"/>
    <property type="evidence" value="ECO:0007669"/>
    <property type="project" value="TreeGrafter"/>
</dbReference>
<evidence type="ECO:0000259" key="1">
    <source>
        <dbReference type="Pfam" id="PF03865"/>
    </source>
</evidence>
<dbReference type="Pfam" id="PF03865">
    <property type="entry name" value="ShlB"/>
    <property type="match status" value="1"/>
</dbReference>
<dbReference type="RefSeq" id="WP_041342120.1">
    <property type="nucleotide sequence ID" value="NZ_CP007151.1"/>
</dbReference>
<gene>
    <name evidence="2" type="ORF">AU14_15620</name>
</gene>
<dbReference type="KEGG" id="msx:AU14_15620"/>
<reference evidence="2 3" key="1">
    <citation type="journal article" date="2014" name="Genome Announc.">
        <title>Draft Genome Sequences of Marinobacter similis A3d10T and Marinobacter salarius R9SW1T.</title>
        <authorList>
            <person name="Ivanova E.P."/>
            <person name="Ng H.J."/>
            <person name="Webb H.K."/>
            <person name="Feng G."/>
            <person name="Oshima K."/>
            <person name="Hattori M."/>
            <person name="Ohkuma M."/>
            <person name="Sergeev A.F."/>
            <person name="Mikhailov V.V."/>
            <person name="Crawford R.J."/>
            <person name="Sawabe T."/>
        </authorList>
    </citation>
    <scope>NUCLEOTIDE SEQUENCE [LARGE SCALE GENOMIC DNA]</scope>
    <source>
        <strain evidence="2 3">A3d10</strain>
    </source>
</reference>
<dbReference type="PANTHER" id="PTHR34597">
    <property type="entry name" value="SLR1661 PROTEIN"/>
    <property type="match status" value="1"/>
</dbReference>
<keyword evidence="3" id="KW-1185">Reference proteome</keyword>
<dbReference type="HOGENOM" id="CLU_021521_2_0_6"/>
<name>W5YUP9_9GAMM</name>
<feature type="domain" description="Haemolysin activator HlyB C-terminal" evidence="1">
    <location>
        <begin position="234"/>
        <end position="430"/>
    </location>
</feature>
<dbReference type="PANTHER" id="PTHR34597:SF3">
    <property type="entry name" value="OUTER MEMBRANE TRANSPORTER CDIB"/>
    <property type="match status" value="1"/>
</dbReference>
<proteinExistence type="predicted"/>
<accession>W5YUP9</accession>